<proteinExistence type="predicted"/>
<name>A0A1J1HUF7_9DIPT</name>
<protein>
    <submittedName>
        <fullName evidence="1">CLUMA_CG005350, isoform A</fullName>
    </submittedName>
</protein>
<accession>A0A1J1HUF7</accession>
<organism evidence="1 2">
    <name type="scientific">Clunio marinus</name>
    <dbReference type="NCBI Taxonomy" id="568069"/>
    <lineage>
        <taxon>Eukaryota</taxon>
        <taxon>Metazoa</taxon>
        <taxon>Ecdysozoa</taxon>
        <taxon>Arthropoda</taxon>
        <taxon>Hexapoda</taxon>
        <taxon>Insecta</taxon>
        <taxon>Pterygota</taxon>
        <taxon>Neoptera</taxon>
        <taxon>Endopterygota</taxon>
        <taxon>Diptera</taxon>
        <taxon>Nematocera</taxon>
        <taxon>Chironomoidea</taxon>
        <taxon>Chironomidae</taxon>
        <taxon>Clunio</taxon>
    </lineage>
</organism>
<dbReference type="EMBL" id="CVRI01000021">
    <property type="protein sequence ID" value="CRK91704.1"/>
    <property type="molecule type" value="Genomic_DNA"/>
</dbReference>
<evidence type="ECO:0000313" key="2">
    <source>
        <dbReference type="Proteomes" id="UP000183832"/>
    </source>
</evidence>
<reference evidence="1 2" key="1">
    <citation type="submission" date="2015-04" db="EMBL/GenBank/DDBJ databases">
        <authorList>
            <person name="Syromyatnikov M.Y."/>
            <person name="Popov V.N."/>
        </authorList>
    </citation>
    <scope>NUCLEOTIDE SEQUENCE [LARGE SCALE GENOMIC DNA]</scope>
</reference>
<gene>
    <name evidence="1" type="ORF">CLUMA_CG005350</name>
</gene>
<dbReference type="Proteomes" id="UP000183832">
    <property type="component" value="Unassembled WGS sequence"/>
</dbReference>
<keyword evidence="2" id="KW-1185">Reference proteome</keyword>
<sequence>MEHSQKISPEKYVEVSKTKTESFESTTRNMQAYISRYQAHESKRIENMLPSYTFTDRFLLKLFNIDAWLEFGT</sequence>
<dbReference type="AlphaFoldDB" id="A0A1J1HUF7"/>
<evidence type="ECO:0000313" key="1">
    <source>
        <dbReference type="EMBL" id="CRK91704.1"/>
    </source>
</evidence>